<dbReference type="EMBL" id="QGNW01000423">
    <property type="protein sequence ID" value="RVW72100.1"/>
    <property type="molecule type" value="Genomic_DNA"/>
</dbReference>
<dbReference type="SUPFAM" id="SSF52821">
    <property type="entry name" value="Rhodanese/Cell cycle control phosphatase"/>
    <property type="match status" value="1"/>
</dbReference>
<sequence length="964" mass="110009">MEMFKEFHEHNTFVRSLNNTFLVLIPKKSGVEDLGDFRPISLLGGLYKLLAKVLANRLKKVIGKVVSSAQNAFVMGRQILDASLIANEVIDSWQKRKEKGLICKLDIEKAYDSINWNFLMKVFHKMGFGNKWVGWMWSCVSSAKFSILVNGVPAGFFPSTRGLCQGDPLSPYLFVMGMEILDVLIRRAVEGGYLSGRNIRGGSRTSMHISHLFFADDTIVFCEASKDQVSHLSWIFFWFEAVSGLRMNLAKSEIIPVGEVEEILELAAELGCRVGSLPSQYLGLPLGVPNRASSMWDGVEERVRRRLALWKRQYISKGGRITLIKSTLASMPIYQMSIFRMPKSVAKRVEKIQRDFLWGGGNLEGKIHLVKWDVVCTEKRNGGLGLRRIATLNRALLGKWTWRFACERDNLWKQVISTKYGQEEHGWRAKKVSGAAGVGVWKEIMKESEWCWENLAFLVGKGSKIKFWKDSWCTDTPLSQCFNHLFVLAVHRDASIEEMWDHHSGQGDWNLVFVRDFNDWELDMVGDLLHTLRGHRPSLEDDSVKWRQGRNGLFRVKEAYWMLDKPNATMFPARRIWVDRVPTKVCFFAWEATWGKVLTLNRLQIRGVQLPNCCFLCGCEEENVNHILLHCIVTRALWDIIFGLLDIKWVLPETVKEALTSWRGSFVGKKRKQIWKSIPLCIFWTVWKERNRFLGVDSFHLRGVQSIDHKNELAASMPYLKGPFGHSPVVRMVISKFRLYVDCLPLPSILSSLAQYISETSVDKINLPISLGMMGTTLLLPSPKTSPQGSPNIHYEIELNKGSVGYKYLKGSNLMIVVDVLLQNKVIVSDPLANVDKEKTDILMYCTGGIRCDVYSAILRQRGFQNLYTLKGGVSHYLEKEGPVEWIGNLFVFDSRLSLPPSTYKTEAVSETSGAHQVSEGSTFARCYICNSQLHELRHRNCANLDCNLLFCKYKSLEMRRHIT</sequence>
<name>A0A438GIR0_VITVI</name>
<dbReference type="InterPro" id="IPR001763">
    <property type="entry name" value="Rhodanese-like_dom"/>
</dbReference>
<dbReference type="SUPFAM" id="SSF56672">
    <property type="entry name" value="DNA/RNA polymerases"/>
    <property type="match status" value="1"/>
</dbReference>
<dbReference type="InterPro" id="IPR022111">
    <property type="entry name" value="Rhodanese_C"/>
</dbReference>
<dbReference type="InterPro" id="IPR036873">
    <property type="entry name" value="Rhodanese-like_dom_sf"/>
</dbReference>
<protein>
    <submittedName>
        <fullName evidence="3">Rhodanese-like domain-containing protein 8, chloroplastic</fullName>
    </submittedName>
</protein>
<dbReference type="InterPro" id="IPR043502">
    <property type="entry name" value="DNA/RNA_pol_sf"/>
</dbReference>
<accession>A0A438GIR0</accession>
<evidence type="ECO:0000313" key="4">
    <source>
        <dbReference type="Proteomes" id="UP000288805"/>
    </source>
</evidence>
<dbReference type="InterPro" id="IPR026960">
    <property type="entry name" value="RVT-Znf"/>
</dbReference>
<feature type="domain" description="Rhodanese" evidence="1">
    <location>
        <begin position="840"/>
        <end position="886"/>
    </location>
</feature>
<organism evidence="3 4">
    <name type="scientific">Vitis vinifera</name>
    <name type="common">Grape</name>
    <dbReference type="NCBI Taxonomy" id="29760"/>
    <lineage>
        <taxon>Eukaryota</taxon>
        <taxon>Viridiplantae</taxon>
        <taxon>Streptophyta</taxon>
        <taxon>Embryophyta</taxon>
        <taxon>Tracheophyta</taxon>
        <taxon>Spermatophyta</taxon>
        <taxon>Magnoliopsida</taxon>
        <taxon>eudicotyledons</taxon>
        <taxon>Gunneridae</taxon>
        <taxon>Pentapetalae</taxon>
        <taxon>rosids</taxon>
        <taxon>Vitales</taxon>
        <taxon>Vitaceae</taxon>
        <taxon>Viteae</taxon>
        <taxon>Vitis</taxon>
    </lineage>
</organism>
<dbReference type="Pfam" id="PF00078">
    <property type="entry name" value="RVT_1"/>
    <property type="match status" value="1"/>
</dbReference>
<evidence type="ECO:0000259" key="2">
    <source>
        <dbReference type="PROSITE" id="PS50878"/>
    </source>
</evidence>
<gene>
    <name evidence="3" type="primary">STR8_1</name>
    <name evidence="3" type="ORF">CK203_054772</name>
</gene>
<dbReference type="CDD" id="cd01650">
    <property type="entry name" value="RT_nLTR_like"/>
    <property type="match status" value="1"/>
</dbReference>
<dbReference type="Gene3D" id="3.40.250.10">
    <property type="entry name" value="Rhodanese-like domain"/>
    <property type="match status" value="1"/>
</dbReference>
<evidence type="ECO:0000313" key="3">
    <source>
        <dbReference type="EMBL" id="RVW72100.1"/>
    </source>
</evidence>
<feature type="domain" description="Reverse transcriptase" evidence="2">
    <location>
        <begin position="6"/>
        <end position="286"/>
    </location>
</feature>
<proteinExistence type="predicted"/>
<reference evidence="3 4" key="1">
    <citation type="journal article" date="2018" name="PLoS Genet.">
        <title>Population sequencing reveals clonal diversity and ancestral inbreeding in the grapevine cultivar Chardonnay.</title>
        <authorList>
            <person name="Roach M.J."/>
            <person name="Johnson D.L."/>
            <person name="Bohlmann J."/>
            <person name="van Vuuren H.J."/>
            <person name="Jones S.J."/>
            <person name="Pretorius I.S."/>
            <person name="Schmidt S.A."/>
            <person name="Borneman A.R."/>
        </authorList>
    </citation>
    <scope>NUCLEOTIDE SEQUENCE [LARGE SCALE GENOMIC DNA]</scope>
    <source>
        <strain evidence="4">cv. Chardonnay</strain>
        <tissue evidence="3">Leaf</tissue>
    </source>
</reference>
<dbReference type="Proteomes" id="UP000288805">
    <property type="component" value="Unassembled WGS sequence"/>
</dbReference>
<comment type="caution">
    <text evidence="3">The sequence shown here is derived from an EMBL/GenBank/DDBJ whole genome shotgun (WGS) entry which is preliminary data.</text>
</comment>
<dbReference type="AlphaFoldDB" id="A0A438GIR0"/>
<evidence type="ECO:0000259" key="1">
    <source>
        <dbReference type="PROSITE" id="PS50206"/>
    </source>
</evidence>
<dbReference type="PANTHER" id="PTHR33116">
    <property type="entry name" value="REVERSE TRANSCRIPTASE ZINC-BINDING DOMAIN-CONTAINING PROTEIN-RELATED-RELATED"/>
    <property type="match status" value="1"/>
</dbReference>
<dbReference type="Pfam" id="PF12368">
    <property type="entry name" value="Rhodanese_C"/>
    <property type="match status" value="1"/>
</dbReference>
<dbReference type="Pfam" id="PF13966">
    <property type="entry name" value="zf-RVT"/>
    <property type="match status" value="1"/>
</dbReference>
<dbReference type="PROSITE" id="PS50206">
    <property type="entry name" value="RHODANESE_3"/>
    <property type="match status" value="1"/>
</dbReference>
<dbReference type="InterPro" id="IPR000477">
    <property type="entry name" value="RT_dom"/>
</dbReference>
<dbReference type="PROSITE" id="PS50878">
    <property type="entry name" value="RT_POL"/>
    <property type="match status" value="1"/>
</dbReference>
<dbReference type="PANTHER" id="PTHR33116:SF78">
    <property type="entry name" value="OS12G0587133 PROTEIN"/>
    <property type="match status" value="1"/>
</dbReference>